<reference evidence="2" key="1">
    <citation type="journal article" date="2021" name="IMA Fungus">
        <title>Genomic characterization of three marine fungi, including Emericellopsis atlantica sp. nov. with signatures of a generalist lifestyle and marine biomass degradation.</title>
        <authorList>
            <person name="Hagestad O.C."/>
            <person name="Hou L."/>
            <person name="Andersen J.H."/>
            <person name="Hansen E.H."/>
            <person name="Altermark B."/>
            <person name="Li C."/>
            <person name="Kuhnert E."/>
            <person name="Cox R.J."/>
            <person name="Crous P.W."/>
            <person name="Spatafora J.W."/>
            <person name="Lail K."/>
            <person name="Amirebrahimi M."/>
            <person name="Lipzen A."/>
            <person name="Pangilinan J."/>
            <person name="Andreopoulos W."/>
            <person name="Hayes R.D."/>
            <person name="Ng V."/>
            <person name="Grigoriev I.V."/>
            <person name="Jackson S.A."/>
            <person name="Sutton T.D.S."/>
            <person name="Dobson A.D.W."/>
            <person name="Rama T."/>
        </authorList>
    </citation>
    <scope>NUCLEOTIDE SEQUENCE</scope>
    <source>
        <strain evidence="2">TRa3180A</strain>
    </source>
</reference>
<name>A0A9P8CI65_9HELO</name>
<dbReference type="OrthoDB" id="3562068at2759"/>
<sequence length="325" mass="36230">MKIELQGKDLWFPIETSIKDHSEEYPAGFSADSSKYDQLSDGSGTSYYFLNSKKREWNQASAKAIARICKKIKTVYHDMQDDLNAPLFWARLHDHYKEPDKLVANRCLTKLITFTLDSKSKIRVKRYMARQLHEEEKGKESKRKIKSRVASSLDKKKVSFAKSSTHKPSSKECAGVGSSGSDSDNHILGDTLNRSGKGSEKLKGHGLLAHYDSSSSDKVSFATDEPATSHQNGPAERNIQTAEADARALLKNTNLPVEFWDEALEYDDAITRNCTAVGPLIDDEITSPIGAYIGQKPSINNIKVFGSRCYAHIKEDTIPPGQRTV</sequence>
<feature type="region of interest" description="Disordered" evidence="1">
    <location>
        <begin position="217"/>
        <end position="237"/>
    </location>
</feature>
<evidence type="ECO:0000256" key="1">
    <source>
        <dbReference type="SAM" id="MobiDB-lite"/>
    </source>
</evidence>
<evidence type="ECO:0000313" key="2">
    <source>
        <dbReference type="EMBL" id="KAG9246181.1"/>
    </source>
</evidence>
<protein>
    <submittedName>
        <fullName evidence="2">Uncharacterized protein</fullName>
    </submittedName>
</protein>
<feature type="region of interest" description="Disordered" evidence="1">
    <location>
        <begin position="133"/>
        <end position="199"/>
    </location>
</feature>
<proteinExistence type="predicted"/>
<keyword evidence="3" id="KW-1185">Reference proteome</keyword>
<evidence type="ECO:0000313" key="3">
    <source>
        <dbReference type="Proteomes" id="UP000887226"/>
    </source>
</evidence>
<accession>A0A9P8CI65</accession>
<organism evidence="2 3">
    <name type="scientific">Calycina marina</name>
    <dbReference type="NCBI Taxonomy" id="1763456"/>
    <lineage>
        <taxon>Eukaryota</taxon>
        <taxon>Fungi</taxon>
        <taxon>Dikarya</taxon>
        <taxon>Ascomycota</taxon>
        <taxon>Pezizomycotina</taxon>
        <taxon>Leotiomycetes</taxon>
        <taxon>Helotiales</taxon>
        <taxon>Pezizellaceae</taxon>
        <taxon>Calycina</taxon>
    </lineage>
</organism>
<dbReference type="Proteomes" id="UP000887226">
    <property type="component" value="Unassembled WGS sequence"/>
</dbReference>
<dbReference type="EMBL" id="MU253814">
    <property type="protein sequence ID" value="KAG9246181.1"/>
    <property type="molecule type" value="Genomic_DNA"/>
</dbReference>
<gene>
    <name evidence="2" type="ORF">BJ878DRAFT_566033</name>
</gene>
<comment type="caution">
    <text evidence="2">The sequence shown here is derived from an EMBL/GenBank/DDBJ whole genome shotgun (WGS) entry which is preliminary data.</text>
</comment>
<dbReference type="AlphaFoldDB" id="A0A9P8CI65"/>